<feature type="non-terminal residue" evidence="2">
    <location>
        <position position="1"/>
    </location>
</feature>
<reference evidence="2" key="1">
    <citation type="submission" date="2023-10" db="EMBL/GenBank/DDBJ databases">
        <authorList>
            <person name="Chen Y."/>
            <person name="Shah S."/>
            <person name="Dougan E. K."/>
            <person name="Thang M."/>
            <person name="Chan C."/>
        </authorList>
    </citation>
    <scope>NUCLEOTIDE SEQUENCE [LARGE SCALE GENOMIC DNA]</scope>
</reference>
<accession>A0ABN9RVW4</accession>
<evidence type="ECO:0000313" key="3">
    <source>
        <dbReference type="Proteomes" id="UP001189429"/>
    </source>
</evidence>
<keyword evidence="3" id="KW-1185">Reference proteome</keyword>
<feature type="region of interest" description="Disordered" evidence="1">
    <location>
        <begin position="60"/>
        <end position="91"/>
    </location>
</feature>
<comment type="caution">
    <text evidence="2">The sequence shown here is derived from an EMBL/GenBank/DDBJ whole genome shotgun (WGS) entry which is preliminary data.</text>
</comment>
<evidence type="ECO:0000313" key="2">
    <source>
        <dbReference type="EMBL" id="CAK0823495.1"/>
    </source>
</evidence>
<sequence>SLARRSTTGRPRCTAVTTTMRGAQLGQGRSAQWAGRATLRNRRVQGFRKSSAVVLKTTLKMTDGLGPGRARRSGGGREEEGKQPRRKGAERSAFCAPCDAQAGIPVSFFTQNMDQLAESSSAAWPRRRFHVPKQICPARRTLATGRRSRGFFGVQPCVAWAFSHIATWGVPEA</sequence>
<organism evidence="2 3">
    <name type="scientific">Prorocentrum cordatum</name>
    <dbReference type="NCBI Taxonomy" id="2364126"/>
    <lineage>
        <taxon>Eukaryota</taxon>
        <taxon>Sar</taxon>
        <taxon>Alveolata</taxon>
        <taxon>Dinophyceae</taxon>
        <taxon>Prorocentrales</taxon>
        <taxon>Prorocentraceae</taxon>
        <taxon>Prorocentrum</taxon>
    </lineage>
</organism>
<dbReference type="EMBL" id="CAUYUJ010008292">
    <property type="protein sequence ID" value="CAK0823495.1"/>
    <property type="molecule type" value="Genomic_DNA"/>
</dbReference>
<name>A0ABN9RVW4_9DINO</name>
<gene>
    <name evidence="2" type="ORF">PCOR1329_LOCUS24185</name>
</gene>
<feature type="compositionally biased region" description="Basic and acidic residues" evidence="1">
    <location>
        <begin position="75"/>
        <end position="90"/>
    </location>
</feature>
<protein>
    <submittedName>
        <fullName evidence="2">Uncharacterized protein</fullName>
    </submittedName>
</protein>
<evidence type="ECO:0000256" key="1">
    <source>
        <dbReference type="SAM" id="MobiDB-lite"/>
    </source>
</evidence>
<proteinExistence type="predicted"/>
<dbReference type="Proteomes" id="UP001189429">
    <property type="component" value="Unassembled WGS sequence"/>
</dbReference>